<organism evidence="2">
    <name type="scientific">Arcella intermedia</name>
    <dbReference type="NCBI Taxonomy" id="1963864"/>
    <lineage>
        <taxon>Eukaryota</taxon>
        <taxon>Amoebozoa</taxon>
        <taxon>Tubulinea</taxon>
        <taxon>Elardia</taxon>
        <taxon>Arcellinida</taxon>
        <taxon>Sphaerothecina</taxon>
        <taxon>Arcellidae</taxon>
        <taxon>Arcella</taxon>
    </lineage>
</organism>
<keyword evidence="1" id="KW-0732">Signal</keyword>
<dbReference type="EMBL" id="GIBP01011371">
    <property type="protein sequence ID" value="NDV40340.1"/>
    <property type="molecule type" value="Transcribed_RNA"/>
</dbReference>
<dbReference type="AlphaFoldDB" id="A0A6B2LTZ7"/>
<protein>
    <recommendedName>
        <fullName evidence="3">C3H1-type domain-containing protein</fullName>
    </recommendedName>
</protein>
<evidence type="ECO:0000313" key="2">
    <source>
        <dbReference type="EMBL" id="NDV40340.1"/>
    </source>
</evidence>
<evidence type="ECO:0008006" key="3">
    <source>
        <dbReference type="Google" id="ProtNLM"/>
    </source>
</evidence>
<proteinExistence type="predicted"/>
<feature type="chain" id="PRO_5025617251" description="C3H1-type domain-containing protein" evidence="1">
    <location>
        <begin position="19"/>
        <end position="88"/>
    </location>
</feature>
<accession>A0A6B2LTZ7</accession>
<feature type="signal peptide" evidence="1">
    <location>
        <begin position="1"/>
        <end position="18"/>
    </location>
</feature>
<reference evidence="2" key="1">
    <citation type="journal article" date="2020" name="J. Eukaryot. Microbiol.">
        <title>De novo Sequencing, Assembly and Annotation of the Transcriptome for the Free-Living Testate Amoeba Arcella intermedia.</title>
        <authorList>
            <person name="Ribeiro G.M."/>
            <person name="Porfirio-Sousa A.L."/>
            <person name="Maurer-Alcala X.X."/>
            <person name="Katz L.A."/>
            <person name="Lahr D.J.G."/>
        </authorList>
    </citation>
    <scope>NUCLEOTIDE SEQUENCE</scope>
</reference>
<sequence>MLFLFHILFLCSPHYMCTVQFHWDQMNSCHANINKEDILGHIEMNYRDKYHCRRIHHHKGLHGNLCNYSHNLPHKYLVYSHNNILRCH</sequence>
<name>A0A6B2LTZ7_9EUKA</name>
<evidence type="ECO:0000256" key="1">
    <source>
        <dbReference type="SAM" id="SignalP"/>
    </source>
</evidence>